<reference evidence="2 3" key="1">
    <citation type="submission" date="2019-09" db="EMBL/GenBank/DDBJ databases">
        <title>Complete genome sequence of Sporolactobacillus terrae 70-3.</title>
        <authorList>
            <person name="Tanaka N."/>
            <person name="Shiwa Y."/>
            <person name="Fujita N."/>
            <person name="Tanasupawat S."/>
        </authorList>
    </citation>
    <scope>NUCLEOTIDE SEQUENCE [LARGE SCALE GENOMIC DNA]</scope>
    <source>
        <strain evidence="2 3">70-3</strain>
    </source>
</reference>
<gene>
    <name evidence="2" type="ORF">St703_13090</name>
</gene>
<proteinExistence type="predicted"/>
<dbReference type="EMBL" id="AP021853">
    <property type="protein sequence ID" value="BBN98604.1"/>
    <property type="molecule type" value="Genomic_DNA"/>
</dbReference>
<protein>
    <submittedName>
        <fullName evidence="2">Uncharacterized protein</fullName>
    </submittedName>
</protein>
<keyword evidence="1" id="KW-0812">Transmembrane</keyword>
<evidence type="ECO:0000256" key="1">
    <source>
        <dbReference type="SAM" id="Phobius"/>
    </source>
</evidence>
<organism evidence="2 3">
    <name type="scientific">Sporolactobacillus terrae</name>
    <dbReference type="NCBI Taxonomy" id="269673"/>
    <lineage>
        <taxon>Bacteria</taxon>
        <taxon>Bacillati</taxon>
        <taxon>Bacillota</taxon>
        <taxon>Bacilli</taxon>
        <taxon>Bacillales</taxon>
        <taxon>Sporolactobacillaceae</taxon>
        <taxon>Sporolactobacillus</taxon>
    </lineage>
</organism>
<dbReference type="AlphaFoldDB" id="A0A5K7WY24"/>
<feature type="transmembrane region" description="Helical" evidence="1">
    <location>
        <begin position="63"/>
        <end position="84"/>
    </location>
</feature>
<evidence type="ECO:0000313" key="2">
    <source>
        <dbReference type="EMBL" id="BBN98604.1"/>
    </source>
</evidence>
<feature type="transmembrane region" description="Helical" evidence="1">
    <location>
        <begin position="12"/>
        <end position="30"/>
    </location>
</feature>
<evidence type="ECO:0000313" key="3">
    <source>
        <dbReference type="Proteomes" id="UP000326951"/>
    </source>
</evidence>
<sequence>MTKKVFYDSVKVACFGLLVSILVLVLLSIYKKEFIFNPLFILGITIGNLCYGIFCFSKGAKLLLWLVGAAVLWISGISCLFSDLW</sequence>
<dbReference type="Proteomes" id="UP000326951">
    <property type="component" value="Chromosome"/>
</dbReference>
<feature type="transmembrane region" description="Helical" evidence="1">
    <location>
        <begin position="36"/>
        <end position="56"/>
    </location>
</feature>
<keyword evidence="1" id="KW-0472">Membrane</keyword>
<name>A0A5K7WY24_9BACL</name>
<accession>A0A5K7WY24</accession>
<keyword evidence="1" id="KW-1133">Transmembrane helix</keyword>